<protein>
    <submittedName>
        <fullName evidence="1">Uncharacterized protein</fullName>
    </submittedName>
</protein>
<accession>A0A0S2W0B3</accession>
<name>A0A0S2W0B3_9FIRM</name>
<sequence>MPAFPGLPSQIAPRSRSLVCPFWPAFSHEPTRRSIQSFIL</sequence>
<reference evidence="2" key="2">
    <citation type="submission" date="2015-04" db="EMBL/GenBank/DDBJ databases">
        <title>A butyrogenic pathway from the amino acid lysine in a human gut commensal.</title>
        <authorList>
            <person name="de Vos W.M."/>
            <person name="Bui N.T.P."/>
            <person name="Plugge C.M."/>
            <person name="Ritari J."/>
        </authorList>
    </citation>
    <scope>NUCLEOTIDE SEQUENCE [LARGE SCALE GENOMIC DNA]</scope>
    <source>
        <strain evidence="2">AF211</strain>
    </source>
</reference>
<dbReference type="EMBL" id="CP011307">
    <property type="protein sequence ID" value="ALP92785.1"/>
    <property type="molecule type" value="Genomic_DNA"/>
</dbReference>
<dbReference type="Proteomes" id="UP000064844">
    <property type="component" value="Chromosome"/>
</dbReference>
<dbReference type="KEGG" id="ibu:IB211_00390c"/>
<proteinExistence type="predicted"/>
<gene>
    <name evidence="1" type="ORF">IB211_00390c</name>
</gene>
<reference evidence="1 2" key="1">
    <citation type="journal article" date="2015" name="Nat. Commun.">
        <title>Production of butyrate from lysine and the Amadori product fructoselysine by a human gut commensal.</title>
        <authorList>
            <person name="Bui T.P."/>
            <person name="Ritari J."/>
            <person name="Boeren S."/>
            <person name="de Waard P."/>
            <person name="Plugge C.M."/>
            <person name="de Vos W.M."/>
        </authorList>
    </citation>
    <scope>NUCLEOTIDE SEQUENCE [LARGE SCALE GENOMIC DNA]</scope>
    <source>
        <strain evidence="1 2">AF211</strain>
    </source>
</reference>
<dbReference type="AlphaFoldDB" id="A0A0S2W0B3"/>
<evidence type="ECO:0000313" key="1">
    <source>
        <dbReference type="EMBL" id="ALP92785.1"/>
    </source>
</evidence>
<organism evidence="1 2">
    <name type="scientific">Intestinimonas butyriciproducens</name>
    <dbReference type="NCBI Taxonomy" id="1297617"/>
    <lineage>
        <taxon>Bacteria</taxon>
        <taxon>Bacillati</taxon>
        <taxon>Bacillota</taxon>
        <taxon>Clostridia</taxon>
        <taxon>Eubacteriales</taxon>
        <taxon>Intestinimonas</taxon>
    </lineage>
</organism>
<keyword evidence="2" id="KW-1185">Reference proteome</keyword>
<evidence type="ECO:0000313" key="2">
    <source>
        <dbReference type="Proteomes" id="UP000064844"/>
    </source>
</evidence>